<gene>
    <name evidence="8" type="primary">pepA</name>
    <name evidence="10" type="ORF">Leucomu_02760</name>
</gene>
<dbReference type="SUPFAM" id="SSF52949">
    <property type="entry name" value="Macro domain-like"/>
    <property type="match status" value="1"/>
</dbReference>
<dbReference type="HAMAP" id="MF_00181">
    <property type="entry name" value="Cytosol_peptidase_M17"/>
    <property type="match status" value="1"/>
</dbReference>
<dbReference type="EMBL" id="CP035037">
    <property type="protein sequence ID" value="QAB16981.1"/>
    <property type="molecule type" value="Genomic_DNA"/>
</dbReference>
<keyword evidence="5 8" id="KW-0645">Protease</keyword>
<dbReference type="CDD" id="cd00433">
    <property type="entry name" value="Peptidase_M17"/>
    <property type="match status" value="1"/>
</dbReference>
<proteinExistence type="inferred from homology"/>
<dbReference type="Gene3D" id="3.40.220.10">
    <property type="entry name" value="Leucine Aminopeptidase, subunit E, domain 1"/>
    <property type="match status" value="1"/>
</dbReference>
<dbReference type="Pfam" id="PF02789">
    <property type="entry name" value="Peptidase_M17_N"/>
    <property type="match status" value="1"/>
</dbReference>
<comment type="function">
    <text evidence="7 8">Presumably involved in the processing and regular turnover of intracellular proteins. Catalyzes the removal of unsubstituted N-terminal amino acids from various peptides.</text>
</comment>
<feature type="binding site" evidence="8">
    <location>
        <position position="356"/>
    </location>
    <ligand>
        <name>Mn(2+)</name>
        <dbReference type="ChEBI" id="CHEBI:29035"/>
        <label>1</label>
    </ligand>
</feature>
<feature type="binding site" evidence="8">
    <location>
        <position position="276"/>
    </location>
    <ligand>
        <name>Mn(2+)</name>
        <dbReference type="ChEBI" id="CHEBI:29035"/>
        <label>1</label>
    </ligand>
</feature>
<comment type="similarity">
    <text evidence="3 8">Belongs to the peptidase M17 family.</text>
</comment>
<evidence type="ECO:0000313" key="10">
    <source>
        <dbReference type="EMBL" id="QAB16981.1"/>
    </source>
</evidence>
<comment type="catalytic activity">
    <reaction evidence="2 8">
        <text>Release of an N-terminal amino acid, preferentially leucine, but not glutamic or aspartic acids.</text>
        <dbReference type="EC" id="3.4.11.10"/>
    </reaction>
</comment>
<dbReference type="PANTHER" id="PTHR11963">
    <property type="entry name" value="LEUCINE AMINOPEPTIDASE-RELATED"/>
    <property type="match status" value="1"/>
</dbReference>
<dbReference type="InterPro" id="IPR008283">
    <property type="entry name" value="Peptidase_M17_N"/>
</dbReference>
<dbReference type="InterPro" id="IPR011356">
    <property type="entry name" value="Leucine_aapep/pepB"/>
</dbReference>
<dbReference type="Gene3D" id="3.40.630.10">
    <property type="entry name" value="Zn peptidases"/>
    <property type="match status" value="1"/>
</dbReference>
<dbReference type="RefSeq" id="WP_128386261.1">
    <property type="nucleotide sequence ID" value="NZ_CP035037.1"/>
</dbReference>
<feature type="binding site" evidence="8">
    <location>
        <position position="356"/>
    </location>
    <ligand>
        <name>Mn(2+)</name>
        <dbReference type="ChEBI" id="CHEBI:29035"/>
        <label>2</label>
    </ligand>
</feature>
<dbReference type="PRINTS" id="PR00481">
    <property type="entry name" value="LAMNOPPTDASE"/>
</dbReference>
<comment type="subcellular location">
    <subcellularLocation>
        <location evidence="8">Cytoplasm</location>
    </subcellularLocation>
</comment>
<name>A0ABX5QDC8_9MICO</name>
<evidence type="ECO:0000256" key="7">
    <source>
        <dbReference type="ARBA" id="ARBA00049972"/>
    </source>
</evidence>
<evidence type="ECO:0000256" key="4">
    <source>
        <dbReference type="ARBA" id="ARBA00022438"/>
    </source>
</evidence>
<comment type="cofactor">
    <cofactor evidence="8">
        <name>Mn(2+)</name>
        <dbReference type="ChEBI" id="CHEBI:29035"/>
    </cofactor>
    <text evidence="8">Binds 2 manganese ions per subunit.</text>
</comment>
<comment type="catalytic activity">
    <reaction evidence="1 8">
        <text>Release of an N-terminal amino acid, Xaa-|-Yaa-, in which Xaa is preferably Leu, but may be other amino acids including Pro although not Arg or Lys, and Yaa may be Pro. Amino acid amides and methyl esters are also readily hydrolyzed, but rates on arylamides are exceedingly low.</text>
        <dbReference type="EC" id="3.4.11.1"/>
    </reaction>
</comment>
<keyword evidence="4 8" id="KW-0031">Aminopeptidase</keyword>
<evidence type="ECO:0000256" key="2">
    <source>
        <dbReference type="ARBA" id="ARBA00000967"/>
    </source>
</evidence>
<dbReference type="InterPro" id="IPR000819">
    <property type="entry name" value="Peptidase_M17_C"/>
</dbReference>
<dbReference type="GO" id="GO:0004177">
    <property type="term" value="F:aminopeptidase activity"/>
    <property type="evidence" value="ECO:0007669"/>
    <property type="project" value="UniProtKB-KW"/>
</dbReference>
<accession>A0ABX5QDC8</accession>
<feature type="active site" evidence="8">
    <location>
        <position position="358"/>
    </location>
</feature>
<evidence type="ECO:0000256" key="5">
    <source>
        <dbReference type="ARBA" id="ARBA00022670"/>
    </source>
</evidence>
<dbReference type="SUPFAM" id="SSF53187">
    <property type="entry name" value="Zn-dependent exopeptidases"/>
    <property type="match status" value="1"/>
</dbReference>
<dbReference type="PANTHER" id="PTHR11963:SF23">
    <property type="entry name" value="CYTOSOL AMINOPEPTIDASE"/>
    <property type="match status" value="1"/>
</dbReference>
<feature type="binding site" evidence="8">
    <location>
        <position position="276"/>
    </location>
    <ligand>
        <name>Mn(2+)</name>
        <dbReference type="ChEBI" id="CHEBI:29035"/>
        <label>2</label>
    </ligand>
</feature>
<keyword evidence="8" id="KW-0464">Manganese</keyword>
<evidence type="ECO:0000256" key="6">
    <source>
        <dbReference type="ARBA" id="ARBA00022801"/>
    </source>
</evidence>
<evidence type="ECO:0000256" key="8">
    <source>
        <dbReference type="HAMAP-Rule" id="MF_00181"/>
    </source>
</evidence>
<evidence type="ECO:0000256" key="1">
    <source>
        <dbReference type="ARBA" id="ARBA00000135"/>
    </source>
</evidence>
<dbReference type="Proteomes" id="UP000285768">
    <property type="component" value="Chromosome"/>
</dbReference>
<keyword evidence="6 8" id="KW-0378">Hydrolase</keyword>
<feature type="binding site" evidence="8">
    <location>
        <position position="271"/>
    </location>
    <ligand>
        <name>Mn(2+)</name>
        <dbReference type="ChEBI" id="CHEBI:29035"/>
        <label>2</label>
    </ligand>
</feature>
<protein>
    <recommendedName>
        <fullName evidence="8">Probable cytosol aminopeptidase</fullName>
        <ecNumber evidence="8">3.4.11.1</ecNumber>
    </recommendedName>
    <alternativeName>
        <fullName evidence="8">Leucine aminopeptidase</fullName>
        <shortName evidence="8">LAP</shortName>
        <ecNumber evidence="8">3.4.11.10</ecNumber>
    </alternativeName>
    <alternativeName>
        <fullName evidence="8">Leucyl aminopeptidase</fullName>
    </alternativeName>
</protein>
<feature type="domain" description="Cytosol aminopeptidase" evidence="9">
    <location>
        <begin position="352"/>
        <end position="359"/>
    </location>
</feature>
<reference evidence="10 11" key="1">
    <citation type="submission" date="2019-01" db="EMBL/GenBank/DDBJ databases">
        <title>Leucobacter muris sp. nov. isolated from the nose of a laboratory mouse.</title>
        <authorList>
            <person name="Benga L."/>
            <person name="Sproeer C."/>
            <person name="Schumann P."/>
            <person name="Verbarg S."/>
            <person name="Bunk B."/>
            <person name="Engelhardt E."/>
            <person name="Benten P.M."/>
            <person name="Sager M."/>
        </authorList>
    </citation>
    <scope>NUCLEOTIDE SEQUENCE [LARGE SCALE GENOMIC DNA]</scope>
    <source>
        <strain evidence="10 11">DSM 101948</strain>
    </source>
</reference>
<evidence type="ECO:0000313" key="11">
    <source>
        <dbReference type="Proteomes" id="UP000285768"/>
    </source>
</evidence>
<feature type="binding site" evidence="8">
    <location>
        <position position="295"/>
    </location>
    <ligand>
        <name>Mn(2+)</name>
        <dbReference type="ChEBI" id="CHEBI:29035"/>
        <label>2</label>
    </ligand>
</feature>
<feature type="binding site" evidence="8">
    <location>
        <position position="354"/>
    </location>
    <ligand>
        <name>Mn(2+)</name>
        <dbReference type="ChEBI" id="CHEBI:29035"/>
        <label>1</label>
    </ligand>
</feature>
<sequence length="526" mass="55173">MTVVIDPAFDPVPSLARATSVSVSSQPPVDPGALAVFVPAEGELPESIAEIGRDALAAAGFTGAENQTLLLPGTPLRVLVGTGKAGIDSDARLRDAVAAFTRAAREEARIGVDLTELLASGDWDAEVAVQAAIEGAVLARYRYDALKSDPKTVALEELMLQIGEQHAEAAEYGVERGLILARTAALSRDLANTPPRHLSAVKFAEVVELLAPEFGLEVEVFDREALMQLGTGGLLGVNAGSVEEPRMIKVSYRPEGAALADAEGHLALIGKGIMYDSGGISLKPSNAMHAAMKFDMMGAAAVFASMTALRDLGTTTAVTGWLMCTDNMPSGSATKLGDVLTIRGGKTVEVKNTDAEGRLVMADGLVLATEEERRPDAIVDIATLTGAAMMALGTRTAAMLANNDSVAEQLQAAADATDENIWRFPLDHRYRDQLKSNVADLSNIGGQYAGVILAALFLNEFVDGLPWGHLDIAGTMQAESDDLWRSVGSTGFGARLLAEFAAGFVKPAGEVDAPETDIDEADADDE</sequence>
<evidence type="ECO:0000259" key="9">
    <source>
        <dbReference type="PROSITE" id="PS00631"/>
    </source>
</evidence>
<dbReference type="EC" id="3.4.11.10" evidence="8"/>
<keyword evidence="8" id="KW-0963">Cytoplasm</keyword>
<evidence type="ECO:0000256" key="3">
    <source>
        <dbReference type="ARBA" id="ARBA00009528"/>
    </source>
</evidence>
<organism evidence="10 11">
    <name type="scientific">Leucobacter muris</name>
    <dbReference type="NCBI Taxonomy" id="1935379"/>
    <lineage>
        <taxon>Bacteria</taxon>
        <taxon>Bacillati</taxon>
        <taxon>Actinomycetota</taxon>
        <taxon>Actinomycetes</taxon>
        <taxon>Micrococcales</taxon>
        <taxon>Microbacteriaceae</taxon>
        <taxon>Leucobacter</taxon>
    </lineage>
</organism>
<feature type="active site" evidence="8">
    <location>
        <position position="283"/>
    </location>
</feature>
<keyword evidence="8" id="KW-0479">Metal-binding</keyword>
<dbReference type="InterPro" id="IPR043472">
    <property type="entry name" value="Macro_dom-like"/>
</dbReference>
<dbReference type="PROSITE" id="PS00631">
    <property type="entry name" value="CYTOSOL_AP"/>
    <property type="match status" value="1"/>
</dbReference>
<dbReference type="InterPro" id="IPR023042">
    <property type="entry name" value="Peptidase_M17_leu_NH2_pept"/>
</dbReference>
<dbReference type="EC" id="3.4.11.1" evidence="8"/>
<dbReference type="Pfam" id="PF00883">
    <property type="entry name" value="Peptidase_M17"/>
    <property type="match status" value="1"/>
</dbReference>
<keyword evidence="11" id="KW-1185">Reference proteome</keyword>